<dbReference type="Gene3D" id="3.80.10.10">
    <property type="entry name" value="Ribonuclease Inhibitor"/>
    <property type="match status" value="5"/>
</dbReference>
<dbReference type="PROSITE" id="PS51450">
    <property type="entry name" value="LRR"/>
    <property type="match status" value="1"/>
</dbReference>
<dbReference type="EMBL" id="CAJVQA010006873">
    <property type="protein sequence ID" value="CAG8647880.1"/>
    <property type="molecule type" value="Genomic_DNA"/>
</dbReference>
<dbReference type="Pfam" id="PF13516">
    <property type="entry name" value="LRR_6"/>
    <property type="match status" value="9"/>
</dbReference>
<name>A0A9N9DTX3_9GLOM</name>
<dbReference type="Proteomes" id="UP000789759">
    <property type="component" value="Unassembled WGS sequence"/>
</dbReference>
<dbReference type="PANTHER" id="PTHR24114">
    <property type="entry name" value="LEUCINE RICH REPEAT FAMILY PROTEIN"/>
    <property type="match status" value="1"/>
</dbReference>
<comment type="caution">
    <text evidence="1">The sequence shown here is derived from an EMBL/GenBank/DDBJ whole genome shotgun (WGS) entry which is preliminary data.</text>
</comment>
<proteinExistence type="predicted"/>
<dbReference type="InterPro" id="IPR032675">
    <property type="entry name" value="LRR_dom_sf"/>
</dbReference>
<dbReference type="PANTHER" id="PTHR24114:SF2">
    <property type="entry name" value="F-BOX DOMAIN-CONTAINING PROTEIN-RELATED"/>
    <property type="match status" value="1"/>
</dbReference>
<keyword evidence="2" id="KW-1185">Reference proteome</keyword>
<protein>
    <submittedName>
        <fullName evidence="1">15920_t:CDS:1</fullName>
    </submittedName>
</protein>
<dbReference type="SMART" id="SM00368">
    <property type="entry name" value="LRR_RI"/>
    <property type="match status" value="14"/>
</dbReference>
<evidence type="ECO:0000313" key="2">
    <source>
        <dbReference type="Proteomes" id="UP000789759"/>
    </source>
</evidence>
<evidence type="ECO:0000313" key="1">
    <source>
        <dbReference type="EMBL" id="CAG8647880.1"/>
    </source>
</evidence>
<sequence length="1298" mass="147695">MDQRQSTEELGISCIEASSKLIDDIKQIYENLTVCKKILDPFLSSIERMKILQQMKYEIGLYFSRYQEPFFKYKDFLEKIKKSISDLVAVEKDCKRWENIFYKIIHAPDIKRNIIRKLEPLIQLVEKYKDCEEQLKSTMLLIKQKRHNDILNEIAKNLKEIRLDDVDNKNVIEKIHDLIQKQLNPSNQFPDIKQDLLSDPPHRNSPNSHILTNISDLKLNHGLIINPKKIQASDFSACILKTQPEIIELRDRKFQPKLVLSSKYKDSFLLENHIDPSAINVKYLDWMNDANPLKNESAVKDVYLEIQNSRVELVFRKESIKPSEKLIKDIKVALNHQDPYRELMKVFKTYGYFLPEKVILGHKLYVMSHLITDGNSSELNIKNDEWTLDDFSSAKYNEFLNEWESHIKTKSFNFDSSYLVSIDGDIIMRSDIKRWVNNCSDEMNSSLNVISWKSLYPLYEILEESLCQEIKLILGNDDQTINSEIKAKVLMAGVISIKDSITYYRINFSHHLESKNYQLFGKLMTQSGVPIDDFVVKFTSMNIYGFSVTIENFDTNANIEKNLNNSQITWILIGIPSEVGIYSSDTRNFSLLCLGSHTFTPETDSEIYRDVPLLEVPKDLQSDAIFITSFVYPQDPQVNYEPCFMTRIKNYNEKGIEVIIDIKEDKIMDIEDESINAETNEETIINNNSKLFSDDDYNDEKGIETITYIKENKIMDIDDDDDYSDETSNESIELEYSFQWCILHLKDKTESDNNSANSIVPISHLKALGRSVGMKSSQSRLGNITKLDLSYNKLDSEPEMVVNILKSDIHVNHLDLSHNKFISKAGMALQKALKNNTTLSNLNLSNTNIDSCVGEALVDVLKNNKVLVNLNLSYNNLENKVIEELAKVLELNSSKIAHLNLSSVNLEFRGEIALAEALKSNKTLVSLNLSSNKIGSFVETSLTNYLDTKTTFSKLNYKQDVISCVTAKHLESALKENKTLIDLDISSNSISSEAGKVLVGALKQNRTLRSLNLKNNNIGSEAGEALAEILINTNQTLTSVNLGLTCIGSKTVKSLVKGFNKVCLLNLDLSYNNINPEESKALLEALETNTTLKCLNLSHNCMNLECGKKLAKSLKINKTLVNLKLIHCNISFEVVKILEETLKQNKTLTHLDLSNNNISFDAELILAKILEFNHALTNLNLSHNEFNVEAGEALARALEKNNTLTHLGLKSTIIEPKTGKALVKALEINKTLIELDLSDNNLDSEVGKFLAESLKANNSLKRVDISSSINKFDLRVMESLVKLSKSKILSLNIKFRDF</sequence>
<organism evidence="1 2">
    <name type="scientific">Cetraspora pellucida</name>
    <dbReference type="NCBI Taxonomy" id="1433469"/>
    <lineage>
        <taxon>Eukaryota</taxon>
        <taxon>Fungi</taxon>
        <taxon>Fungi incertae sedis</taxon>
        <taxon>Mucoromycota</taxon>
        <taxon>Glomeromycotina</taxon>
        <taxon>Glomeromycetes</taxon>
        <taxon>Diversisporales</taxon>
        <taxon>Gigasporaceae</taxon>
        <taxon>Cetraspora</taxon>
    </lineage>
</organism>
<dbReference type="InterPro" id="IPR052394">
    <property type="entry name" value="LRR-containing"/>
</dbReference>
<dbReference type="InterPro" id="IPR001611">
    <property type="entry name" value="Leu-rich_rpt"/>
</dbReference>
<dbReference type="SUPFAM" id="SSF52047">
    <property type="entry name" value="RNI-like"/>
    <property type="match status" value="2"/>
</dbReference>
<gene>
    <name evidence="1" type="ORF">CPELLU_LOCUS9185</name>
</gene>
<reference evidence="1" key="1">
    <citation type="submission" date="2021-06" db="EMBL/GenBank/DDBJ databases">
        <authorList>
            <person name="Kallberg Y."/>
            <person name="Tangrot J."/>
            <person name="Rosling A."/>
        </authorList>
    </citation>
    <scope>NUCLEOTIDE SEQUENCE</scope>
    <source>
        <strain evidence="1">FL966</strain>
    </source>
</reference>
<accession>A0A9N9DTX3</accession>
<dbReference type="OrthoDB" id="2438322at2759"/>